<organism evidence="2 3">
    <name type="scientific">Achromobacter agilis</name>
    <dbReference type="NCBI Taxonomy" id="1353888"/>
    <lineage>
        <taxon>Bacteria</taxon>
        <taxon>Pseudomonadati</taxon>
        <taxon>Pseudomonadota</taxon>
        <taxon>Betaproteobacteria</taxon>
        <taxon>Burkholderiales</taxon>
        <taxon>Alcaligenaceae</taxon>
        <taxon>Achromobacter</taxon>
    </lineage>
</organism>
<feature type="transmembrane region" description="Helical" evidence="1">
    <location>
        <begin position="6"/>
        <end position="30"/>
    </location>
</feature>
<dbReference type="AlphaFoldDB" id="A0A446CAM9"/>
<feature type="transmembrane region" description="Helical" evidence="1">
    <location>
        <begin position="101"/>
        <end position="124"/>
    </location>
</feature>
<dbReference type="EMBL" id="UFQB01000006">
    <property type="protein sequence ID" value="SSW64905.1"/>
    <property type="molecule type" value="Genomic_DNA"/>
</dbReference>
<evidence type="ECO:0000313" key="2">
    <source>
        <dbReference type="EMBL" id="SSW64905.1"/>
    </source>
</evidence>
<accession>A0A446CAM9</accession>
<proteinExistence type="predicted"/>
<keyword evidence="1" id="KW-0812">Transmembrane</keyword>
<keyword evidence="3" id="KW-1185">Reference proteome</keyword>
<gene>
    <name evidence="2" type="ORF">AGI3411_01787</name>
</gene>
<name>A0A446CAM9_9BURK</name>
<protein>
    <submittedName>
        <fullName evidence="2">Uncharacterized protein</fullName>
    </submittedName>
</protein>
<dbReference type="Proteomes" id="UP000289184">
    <property type="component" value="Unassembled WGS sequence"/>
</dbReference>
<sequence>MHSAAISMAFSLFVLCFITCSISGIVLFFLKSKQINATLKHPYLQHRTFAQYPLAVRAAITLDYFFRLMFPGTRFSLIGNANDLLGHVDPKKTPLSVKWPIVGFWSSCWLGLIAMVTLWVMLYLGV</sequence>
<keyword evidence="1" id="KW-0472">Membrane</keyword>
<keyword evidence="1" id="KW-1133">Transmembrane helix</keyword>
<reference evidence="2 3" key="1">
    <citation type="submission" date="2018-07" db="EMBL/GenBank/DDBJ databases">
        <authorList>
            <person name="Peeters C."/>
        </authorList>
    </citation>
    <scope>NUCLEOTIDE SEQUENCE [LARGE SCALE GENOMIC DNA]</scope>
    <source>
        <strain evidence="2 3">LMG 3411</strain>
    </source>
</reference>
<evidence type="ECO:0000256" key="1">
    <source>
        <dbReference type="SAM" id="Phobius"/>
    </source>
</evidence>
<dbReference type="RefSeq" id="WP_165359116.1">
    <property type="nucleotide sequence ID" value="NZ_UFQB01000006.1"/>
</dbReference>
<evidence type="ECO:0000313" key="3">
    <source>
        <dbReference type="Proteomes" id="UP000289184"/>
    </source>
</evidence>